<dbReference type="SUPFAM" id="SSF52087">
    <property type="entry name" value="CRAL/TRIO domain"/>
    <property type="match status" value="1"/>
</dbReference>
<evidence type="ECO:0000313" key="2">
    <source>
        <dbReference type="Proteomes" id="UP001217089"/>
    </source>
</evidence>
<dbReference type="PANTHER" id="PTHR10174:SF130">
    <property type="entry name" value="ALPHA-TOCOPHEROL TRANSFER PROTEIN-LIKE"/>
    <property type="match status" value="1"/>
</dbReference>
<name>A0ABQ9FXJ2_TEGGR</name>
<protein>
    <recommendedName>
        <fullName evidence="3">CRAL-TRIO domain-containing protein</fullName>
    </recommendedName>
</protein>
<proteinExistence type="predicted"/>
<evidence type="ECO:0000313" key="1">
    <source>
        <dbReference type="EMBL" id="KAJ8321948.1"/>
    </source>
</evidence>
<comment type="caution">
    <text evidence="1">The sequence shown here is derived from an EMBL/GenBank/DDBJ whole genome shotgun (WGS) entry which is preliminary data.</text>
</comment>
<reference evidence="1 2" key="1">
    <citation type="submission" date="2022-12" db="EMBL/GenBank/DDBJ databases">
        <title>Chromosome-level genome of Tegillarca granosa.</title>
        <authorList>
            <person name="Kim J."/>
        </authorList>
    </citation>
    <scope>NUCLEOTIDE SEQUENCE [LARGE SCALE GENOMIC DNA]</scope>
    <source>
        <strain evidence="1">Teg-2019</strain>
        <tissue evidence="1">Adductor muscle</tissue>
    </source>
</reference>
<organism evidence="1 2">
    <name type="scientific">Tegillarca granosa</name>
    <name type="common">Malaysian cockle</name>
    <name type="synonym">Anadara granosa</name>
    <dbReference type="NCBI Taxonomy" id="220873"/>
    <lineage>
        <taxon>Eukaryota</taxon>
        <taxon>Metazoa</taxon>
        <taxon>Spiralia</taxon>
        <taxon>Lophotrochozoa</taxon>
        <taxon>Mollusca</taxon>
        <taxon>Bivalvia</taxon>
        <taxon>Autobranchia</taxon>
        <taxon>Pteriomorphia</taxon>
        <taxon>Arcoida</taxon>
        <taxon>Arcoidea</taxon>
        <taxon>Arcidae</taxon>
        <taxon>Tegillarca</taxon>
    </lineage>
</organism>
<keyword evidence="2" id="KW-1185">Reference proteome</keyword>
<dbReference type="Proteomes" id="UP001217089">
    <property type="component" value="Unassembled WGS sequence"/>
</dbReference>
<accession>A0ABQ9FXJ2</accession>
<dbReference type="InterPro" id="IPR036865">
    <property type="entry name" value="CRAL-TRIO_dom_sf"/>
</dbReference>
<gene>
    <name evidence="1" type="ORF">KUTeg_000419</name>
</gene>
<evidence type="ECO:0008006" key="3">
    <source>
        <dbReference type="Google" id="ProtNLM"/>
    </source>
</evidence>
<dbReference type="EMBL" id="JARBDR010000018">
    <property type="protein sequence ID" value="KAJ8321948.1"/>
    <property type="molecule type" value="Genomic_DNA"/>
</dbReference>
<sequence length="119" mass="13726">MKDISWTQVKHLTPYYAKLFSSIIQDAFPLRFKGLHYLHFHGQNFQELTEFIDEENLPEEYGGKQPPFSTKDWEETILKCDAEFDEEAKYGLLNFGAPASLNKEDAMEGTIGSFKKLNA</sequence>
<dbReference type="Gene3D" id="3.40.525.10">
    <property type="entry name" value="CRAL-TRIO lipid binding domain"/>
    <property type="match status" value="1"/>
</dbReference>
<dbReference type="PANTHER" id="PTHR10174">
    <property type="entry name" value="ALPHA-TOCOPHEROL TRANSFER PROTEIN-RELATED"/>
    <property type="match status" value="1"/>
</dbReference>